<name>A0A164GMH3_9CRUS</name>
<protein>
    <submittedName>
        <fullName evidence="2">Uncharacterized protein</fullName>
    </submittedName>
</protein>
<sequence>MYFFSFFLPNKSPGTAKSGAAKHTDFFALGYLGITAYLCLFPSAHRYQENFKENC</sequence>
<keyword evidence="3" id="KW-1185">Reference proteome</keyword>
<reference evidence="2 3" key="1">
    <citation type="submission" date="2016-03" db="EMBL/GenBank/DDBJ databases">
        <title>EvidentialGene: Evidence-directed Construction of Genes on Genomes.</title>
        <authorList>
            <person name="Gilbert D.G."/>
            <person name="Choi J.-H."/>
            <person name="Mockaitis K."/>
            <person name="Colbourne J."/>
            <person name="Pfrender M."/>
        </authorList>
    </citation>
    <scope>NUCLEOTIDE SEQUENCE [LARGE SCALE GENOMIC DNA]</scope>
    <source>
        <strain evidence="2 3">Xinb3</strain>
        <tissue evidence="2">Complete organism</tissue>
    </source>
</reference>
<dbReference type="EMBL" id="LRGB01014645">
    <property type="protein sequence ID" value="KZR99131.1"/>
    <property type="molecule type" value="Genomic_DNA"/>
</dbReference>
<comment type="caution">
    <text evidence="2">The sequence shown here is derived from an EMBL/GenBank/DDBJ whole genome shotgun (WGS) entry which is preliminary data.</text>
</comment>
<keyword evidence="1" id="KW-1133">Transmembrane helix</keyword>
<organism evidence="2 3">
    <name type="scientific">Daphnia magna</name>
    <dbReference type="NCBI Taxonomy" id="35525"/>
    <lineage>
        <taxon>Eukaryota</taxon>
        <taxon>Metazoa</taxon>
        <taxon>Ecdysozoa</taxon>
        <taxon>Arthropoda</taxon>
        <taxon>Crustacea</taxon>
        <taxon>Branchiopoda</taxon>
        <taxon>Diplostraca</taxon>
        <taxon>Cladocera</taxon>
        <taxon>Anomopoda</taxon>
        <taxon>Daphniidae</taxon>
        <taxon>Daphnia</taxon>
    </lineage>
</organism>
<gene>
    <name evidence="2" type="ORF">APZ42_005126</name>
</gene>
<keyword evidence="1" id="KW-0472">Membrane</keyword>
<feature type="transmembrane region" description="Helical" evidence="1">
    <location>
        <begin position="26"/>
        <end position="44"/>
    </location>
</feature>
<dbReference type="AlphaFoldDB" id="A0A164GMH3"/>
<accession>A0A164GMH3</accession>
<evidence type="ECO:0000256" key="1">
    <source>
        <dbReference type="SAM" id="Phobius"/>
    </source>
</evidence>
<keyword evidence="1" id="KW-0812">Transmembrane</keyword>
<dbReference type="Proteomes" id="UP000076858">
    <property type="component" value="Unassembled WGS sequence"/>
</dbReference>
<proteinExistence type="predicted"/>
<evidence type="ECO:0000313" key="3">
    <source>
        <dbReference type="Proteomes" id="UP000076858"/>
    </source>
</evidence>
<evidence type="ECO:0000313" key="2">
    <source>
        <dbReference type="EMBL" id="KZR99131.1"/>
    </source>
</evidence>